<dbReference type="RefSeq" id="WP_141725352.1">
    <property type="nucleotide sequence ID" value="NZ_FMHW01000002.1"/>
</dbReference>
<evidence type="ECO:0000256" key="1">
    <source>
        <dbReference type="SAM" id="MobiDB-lite"/>
    </source>
</evidence>
<evidence type="ECO:0000313" key="4">
    <source>
        <dbReference type="Proteomes" id="UP000198959"/>
    </source>
</evidence>
<protein>
    <submittedName>
        <fullName evidence="3">Uncharacterized protein</fullName>
    </submittedName>
</protein>
<dbReference type="AlphaFoldDB" id="A0A1C6T037"/>
<organism evidence="3 4">
    <name type="scientific">Micromonospora pallida</name>
    <dbReference type="NCBI Taxonomy" id="145854"/>
    <lineage>
        <taxon>Bacteria</taxon>
        <taxon>Bacillati</taxon>
        <taxon>Actinomycetota</taxon>
        <taxon>Actinomycetes</taxon>
        <taxon>Micromonosporales</taxon>
        <taxon>Micromonosporaceae</taxon>
        <taxon>Micromonospora</taxon>
    </lineage>
</organism>
<feature type="region of interest" description="Disordered" evidence="1">
    <location>
        <begin position="51"/>
        <end position="86"/>
    </location>
</feature>
<sequence length="86" mass="9105">MDNSIWLVMGGIFALAALVMALLVIRRSRRKDPSPEQQALEARAAIRQLAKNSRRAQKGTIRGKGGGGDTKTAYDAAFGSDTSSGA</sequence>
<evidence type="ECO:0000313" key="3">
    <source>
        <dbReference type="EMBL" id="SCL35190.1"/>
    </source>
</evidence>
<dbReference type="Proteomes" id="UP000198959">
    <property type="component" value="Unassembled WGS sequence"/>
</dbReference>
<keyword evidence="2" id="KW-0812">Transmembrane</keyword>
<accession>A0A1C6T037</accession>
<gene>
    <name evidence="3" type="ORF">GA0074692_4028</name>
</gene>
<proteinExistence type="predicted"/>
<keyword evidence="2" id="KW-1133">Transmembrane helix</keyword>
<dbReference type="EMBL" id="FMHW01000002">
    <property type="protein sequence ID" value="SCL35190.1"/>
    <property type="molecule type" value="Genomic_DNA"/>
</dbReference>
<name>A0A1C6T037_9ACTN</name>
<keyword evidence="2" id="KW-0472">Membrane</keyword>
<reference evidence="4" key="1">
    <citation type="submission" date="2016-06" db="EMBL/GenBank/DDBJ databases">
        <authorList>
            <person name="Varghese N."/>
            <person name="Submissions Spin"/>
        </authorList>
    </citation>
    <scope>NUCLEOTIDE SEQUENCE [LARGE SCALE GENOMIC DNA]</scope>
    <source>
        <strain evidence="4">DSM 43817</strain>
    </source>
</reference>
<feature type="transmembrane region" description="Helical" evidence="2">
    <location>
        <begin position="6"/>
        <end position="25"/>
    </location>
</feature>
<evidence type="ECO:0000256" key="2">
    <source>
        <dbReference type="SAM" id="Phobius"/>
    </source>
</evidence>
<keyword evidence="4" id="KW-1185">Reference proteome</keyword>